<feature type="binding site" evidence="7">
    <location>
        <position position="156"/>
    </location>
    <ligand>
        <name>Fe cation</name>
        <dbReference type="ChEBI" id="CHEBI:24875"/>
    </ligand>
</feature>
<keyword evidence="4" id="KW-0560">Oxidoreductase</keyword>
<dbReference type="PANTHER" id="PTHR11473:SF24">
    <property type="entry name" value="PHENYLALANINE-4-HYDROXYLASE"/>
    <property type="match status" value="1"/>
</dbReference>
<dbReference type="InterPro" id="IPR019774">
    <property type="entry name" value="Aromatic-AA_hydroxylase_C"/>
</dbReference>
<dbReference type="InterPro" id="IPR001273">
    <property type="entry name" value="ArAA_hydroxylase"/>
</dbReference>
<dbReference type="PANTHER" id="PTHR11473">
    <property type="entry name" value="AROMATIC AMINO ACID HYDROXYLASE"/>
    <property type="match status" value="1"/>
</dbReference>
<evidence type="ECO:0000256" key="7">
    <source>
        <dbReference type="PIRSR" id="PIRSR601273-2"/>
    </source>
</evidence>
<reference evidence="9" key="1">
    <citation type="journal article" date="2013" name="Chem. Biol.">
        <title>Core assembly mechanism of quinocarcin/SF-1739: bimodular complex nonribosomal peptide synthetases for sequential mannich-type reactions.</title>
        <authorList>
            <person name="Hiratsuka T."/>
            <person name="Koketsu K."/>
            <person name="Minami A."/>
            <person name="Kaneko S."/>
            <person name="Yamazaki C."/>
            <person name="Watanabe K."/>
            <person name="Oguri H."/>
            <person name="Oikawa H."/>
        </authorList>
    </citation>
    <scope>NUCLEOTIDE SEQUENCE</scope>
    <source>
        <strain evidence="9">DO-52</strain>
    </source>
</reference>
<keyword evidence="5 7" id="KW-0408">Iron</keyword>
<name>A0A060NZC9_9ACTN</name>
<dbReference type="PRINTS" id="PR00372">
    <property type="entry name" value="FYWHYDRXLASE"/>
</dbReference>
<dbReference type="PROSITE" id="PS51410">
    <property type="entry name" value="BH4_AAA_HYDROXYL_2"/>
    <property type="match status" value="1"/>
</dbReference>
<keyword evidence="6 9" id="KW-0503">Monooxygenase</keyword>
<dbReference type="AlphaFoldDB" id="A0A060NZC9"/>
<dbReference type="SUPFAM" id="SSF56534">
    <property type="entry name" value="Aromatic aminoacid monoxygenases, catalytic and oligomerization domains"/>
    <property type="match status" value="1"/>
</dbReference>
<feature type="binding site" evidence="7">
    <location>
        <position position="202"/>
    </location>
    <ligand>
        <name>Fe cation</name>
        <dbReference type="ChEBI" id="CHEBI:24875"/>
    </ligand>
</feature>
<evidence type="ECO:0000256" key="4">
    <source>
        <dbReference type="ARBA" id="ARBA00023002"/>
    </source>
</evidence>
<dbReference type="InterPro" id="IPR036951">
    <property type="entry name" value="ArAA_hydroxylase_sf"/>
</dbReference>
<gene>
    <name evidence="9" type="primary">qcn4</name>
</gene>
<organism evidence="9">
    <name type="scientific">Streptomyces melanovinaceus</name>
    <dbReference type="NCBI Taxonomy" id="1182637"/>
    <lineage>
        <taxon>Bacteria</taxon>
        <taxon>Bacillati</taxon>
        <taxon>Actinomycetota</taxon>
        <taxon>Actinomycetes</taxon>
        <taxon>Kitasatosporales</taxon>
        <taxon>Streptomycetaceae</taxon>
        <taxon>Streptomyces</taxon>
    </lineage>
</organism>
<protein>
    <submittedName>
        <fullName evidence="9">Putative monooxygenase</fullName>
    </submittedName>
</protein>
<evidence type="ECO:0000256" key="1">
    <source>
        <dbReference type="ARBA" id="ARBA00001954"/>
    </source>
</evidence>
<dbReference type="InterPro" id="IPR036329">
    <property type="entry name" value="Aro-AA_hydroxylase_C_sf"/>
</dbReference>
<dbReference type="EMBL" id="AB819321">
    <property type="protein sequence ID" value="BAO84853.1"/>
    <property type="molecule type" value="Genomic_DNA"/>
</dbReference>
<accession>A0A060NZC9</accession>
<proteinExistence type="inferred from homology"/>
<evidence type="ECO:0000256" key="6">
    <source>
        <dbReference type="ARBA" id="ARBA00023033"/>
    </source>
</evidence>
<evidence type="ECO:0000256" key="2">
    <source>
        <dbReference type="ARBA" id="ARBA00009712"/>
    </source>
</evidence>
<dbReference type="Pfam" id="PF00351">
    <property type="entry name" value="Biopterin_H"/>
    <property type="match status" value="1"/>
</dbReference>
<comment type="similarity">
    <text evidence="2">Belongs to the biopterin-dependent aromatic amino acid hydroxylase family.</text>
</comment>
<keyword evidence="3 7" id="KW-0479">Metal-binding</keyword>
<dbReference type="GO" id="GO:0016714">
    <property type="term" value="F:oxidoreductase activity, acting on paired donors, with incorporation or reduction of molecular oxygen, reduced pteridine as one donor, and incorporation of one atom of oxygen"/>
    <property type="evidence" value="ECO:0007669"/>
    <property type="project" value="InterPro"/>
</dbReference>
<feature type="domain" description="Biopterin-dependent aromatic amino acid hydroxylase family profile" evidence="8">
    <location>
        <begin position="1"/>
        <end position="292"/>
    </location>
</feature>
<evidence type="ECO:0000313" key="9">
    <source>
        <dbReference type="EMBL" id="BAO84853.1"/>
    </source>
</evidence>
<dbReference type="NCBIfam" id="NF008877">
    <property type="entry name" value="PRK11913.1-2"/>
    <property type="match status" value="1"/>
</dbReference>
<sequence>MFAPLVIDAAGTPDVTFPPGHPGAGDDEYRMHRNEIAAAALAYRDGDPLPDIGYTPRDHDTWRRISAALASLHREFASTEARDAAERLALPADRVPQLSEASRRLEHLTGFTLRPAAGIVPLSEFYGSLADCMFHATQFIRHPSKPLFSPEPDMVHEVIGHGTTLASSRFAKLYRQAGEAARRAGNGTSLKAVSRVFWFTLEYGVMEENGQFMAYGASLLSAYGELQSFRGVEIRPLDVRDMVTRPYDVTSYQPVLYAAESLAHLEDFLGEFSSGVDGDTGDRLGLVPGEKW</sequence>
<feature type="binding site" evidence="7">
    <location>
        <position position="161"/>
    </location>
    <ligand>
        <name>Fe cation</name>
        <dbReference type="ChEBI" id="CHEBI:24875"/>
    </ligand>
</feature>
<dbReference type="GO" id="GO:0005506">
    <property type="term" value="F:iron ion binding"/>
    <property type="evidence" value="ECO:0007669"/>
    <property type="project" value="InterPro"/>
</dbReference>
<evidence type="ECO:0000256" key="5">
    <source>
        <dbReference type="ARBA" id="ARBA00023004"/>
    </source>
</evidence>
<evidence type="ECO:0000256" key="3">
    <source>
        <dbReference type="ARBA" id="ARBA00022723"/>
    </source>
</evidence>
<comment type="cofactor">
    <cofactor evidence="1 7">
        <name>Fe(2+)</name>
        <dbReference type="ChEBI" id="CHEBI:29033"/>
    </cofactor>
</comment>
<dbReference type="GO" id="GO:0009072">
    <property type="term" value="P:aromatic amino acid metabolic process"/>
    <property type="evidence" value="ECO:0007669"/>
    <property type="project" value="InterPro"/>
</dbReference>
<dbReference type="Gene3D" id="1.10.800.10">
    <property type="entry name" value="Aromatic amino acid hydroxylase"/>
    <property type="match status" value="1"/>
</dbReference>
<evidence type="ECO:0000259" key="8">
    <source>
        <dbReference type="PROSITE" id="PS51410"/>
    </source>
</evidence>